<evidence type="ECO:0000256" key="8">
    <source>
        <dbReference type="ARBA" id="ARBA00023054"/>
    </source>
</evidence>
<evidence type="ECO:0000259" key="13">
    <source>
        <dbReference type="Pfam" id="PF25398"/>
    </source>
</evidence>
<dbReference type="AlphaFoldDB" id="A0AAJ6CIA3"/>
<dbReference type="Proteomes" id="UP001219567">
    <property type="component" value="Chromosome 6"/>
</dbReference>
<dbReference type="PANTHER" id="PTHR14043:SF2">
    <property type="entry name" value="HOMEOBOX PROTEIN CUT"/>
    <property type="match status" value="1"/>
</dbReference>
<organism evidence="14 15">
    <name type="scientific">Malassezia yamatoensis</name>
    <dbReference type="NCBI Taxonomy" id="253288"/>
    <lineage>
        <taxon>Eukaryota</taxon>
        <taxon>Fungi</taxon>
        <taxon>Dikarya</taxon>
        <taxon>Basidiomycota</taxon>
        <taxon>Ustilaginomycotina</taxon>
        <taxon>Malasseziomycetes</taxon>
        <taxon>Malasseziales</taxon>
        <taxon>Malasseziaceae</taxon>
        <taxon>Malassezia</taxon>
    </lineage>
</organism>
<keyword evidence="9" id="KW-0472">Membrane</keyword>
<feature type="compositionally biased region" description="Basic and acidic residues" evidence="11">
    <location>
        <begin position="278"/>
        <end position="287"/>
    </location>
</feature>
<keyword evidence="8 10" id="KW-0175">Coiled coil</keyword>
<comment type="subcellular location">
    <subcellularLocation>
        <location evidence="1">Golgi apparatus membrane</location>
        <topology evidence="1">Single-pass type IV membrane protein</topology>
    </subcellularLocation>
</comment>
<evidence type="ECO:0000259" key="12">
    <source>
        <dbReference type="Pfam" id="PF08172"/>
    </source>
</evidence>
<dbReference type="InterPro" id="IPR012955">
    <property type="entry name" value="CASP_C"/>
</dbReference>
<dbReference type="PANTHER" id="PTHR14043">
    <property type="entry name" value="CCAAT DISPLACEMENT PROTEIN-RELATED"/>
    <property type="match status" value="1"/>
</dbReference>
<keyword evidence="6" id="KW-1133">Transmembrane helix</keyword>
<sequence length="601" mass="68393">MPDFSSVLESWRGVRWDTLQSELASYVSEFSKKQQDALVSRKQLADRTREFKRQSPETQREEIRALLKAYQGEVDQLSNRAKYAEGVLLDLASRLQGVSDPHPAFELLIDHTATVHDQDESQAKLKAVQEQCTALQQRCAAAEARAAESGQREAEAASEAAAQSASAQADAERRASHREASLREEIHSLQGHLRELRTNHEQVLSQLLETQSISSESESVPNPNYTLVQQIQQANEHAETSERRLTELRTEFEQARNEEAAVYAQHLERLRSQIHELESTQAKERESATQAQHTAQQAQQAEHDRLRKQVEVLEGRIADLQSSLAQYSDYNELKRELTVLKAIELAGEDEEQGESTALESTSTLATSLETHLVKRNRTLQDEVATLRANATDTNRHMQRLETDLKQEKDRVQQLEVLSKRLETDLLGVAETPAADAVATPNANSAGLLPIVTKQRDRFRERNTELERELRTQVELITKLRGESKKLQEDNVAMYEKVRYLQTYRESSSSEQPYPMQTRRHVEMPYQARYEQNINPFEAFRGQEQSRAIAKLSPVDRLLHIFTRAVLSDPKMRLGFVCYAVLLHLMIFGMLLDAGHRAVEGQ</sequence>
<dbReference type="Pfam" id="PF08172">
    <property type="entry name" value="CASP_C"/>
    <property type="match status" value="1"/>
</dbReference>
<protein>
    <recommendedName>
        <fullName evidence="3">Protein CASP</fullName>
    </recommendedName>
</protein>
<evidence type="ECO:0000256" key="3">
    <source>
        <dbReference type="ARBA" id="ARBA00018691"/>
    </source>
</evidence>
<feature type="domain" description="CASP C-terminal" evidence="12">
    <location>
        <begin position="355"/>
        <end position="594"/>
    </location>
</feature>
<keyword evidence="15" id="KW-1185">Reference proteome</keyword>
<dbReference type="InterPro" id="IPR057476">
    <property type="entry name" value="Cux_N"/>
</dbReference>
<evidence type="ECO:0000256" key="6">
    <source>
        <dbReference type="ARBA" id="ARBA00022989"/>
    </source>
</evidence>
<comment type="similarity">
    <text evidence="2">Belongs to the CASP family.</text>
</comment>
<evidence type="ECO:0000256" key="7">
    <source>
        <dbReference type="ARBA" id="ARBA00023034"/>
    </source>
</evidence>
<proteinExistence type="inferred from homology"/>
<evidence type="ECO:0000256" key="9">
    <source>
        <dbReference type="ARBA" id="ARBA00023136"/>
    </source>
</evidence>
<evidence type="ECO:0000256" key="2">
    <source>
        <dbReference type="ARBA" id="ARBA00006415"/>
    </source>
</evidence>
<evidence type="ECO:0000256" key="10">
    <source>
        <dbReference type="SAM" id="Coils"/>
    </source>
</evidence>
<accession>A0AAJ6CIA3</accession>
<feature type="domain" description="Cux N-terminal" evidence="13">
    <location>
        <begin position="3"/>
        <end position="111"/>
    </location>
</feature>
<keyword evidence="5" id="KW-0812">Transmembrane</keyword>
<evidence type="ECO:0000256" key="11">
    <source>
        <dbReference type="SAM" id="MobiDB-lite"/>
    </source>
</evidence>
<keyword evidence="7" id="KW-0333">Golgi apparatus</keyword>
<keyword evidence="4" id="KW-0813">Transport</keyword>
<feature type="compositionally biased region" description="Basic and acidic residues" evidence="11">
    <location>
        <begin position="170"/>
        <end position="180"/>
    </location>
</feature>
<evidence type="ECO:0000313" key="14">
    <source>
        <dbReference type="EMBL" id="WFD00755.1"/>
    </source>
</evidence>
<feature type="compositionally biased region" description="Low complexity" evidence="11">
    <location>
        <begin position="288"/>
        <end position="300"/>
    </location>
</feature>
<dbReference type="Pfam" id="PF25398">
    <property type="entry name" value="CUX1_N"/>
    <property type="match status" value="1"/>
</dbReference>
<evidence type="ECO:0000256" key="4">
    <source>
        <dbReference type="ARBA" id="ARBA00022448"/>
    </source>
</evidence>
<feature type="region of interest" description="Disordered" evidence="11">
    <location>
        <begin position="150"/>
        <end position="180"/>
    </location>
</feature>
<feature type="coiled-coil region" evidence="10">
    <location>
        <begin position="118"/>
        <end position="145"/>
    </location>
</feature>
<evidence type="ECO:0000313" key="15">
    <source>
        <dbReference type="Proteomes" id="UP001219567"/>
    </source>
</evidence>
<evidence type="ECO:0000256" key="1">
    <source>
        <dbReference type="ARBA" id="ARBA00004409"/>
    </source>
</evidence>
<gene>
    <name evidence="14" type="ORF">MYAM1_003507</name>
</gene>
<feature type="coiled-coil region" evidence="10">
    <location>
        <begin position="455"/>
        <end position="482"/>
    </location>
</feature>
<name>A0AAJ6CIA3_9BASI</name>
<dbReference type="GO" id="GO:0006891">
    <property type="term" value="P:intra-Golgi vesicle-mediated transport"/>
    <property type="evidence" value="ECO:0007669"/>
    <property type="project" value="InterPro"/>
</dbReference>
<feature type="region of interest" description="Disordered" evidence="11">
    <location>
        <begin position="278"/>
        <end position="304"/>
    </location>
</feature>
<reference evidence="14 15" key="1">
    <citation type="submission" date="2023-03" db="EMBL/GenBank/DDBJ databases">
        <title>Mating type loci evolution in Malassezia.</title>
        <authorList>
            <person name="Coelho M.A."/>
        </authorList>
    </citation>
    <scope>NUCLEOTIDE SEQUENCE [LARGE SCALE GENOMIC DNA]</scope>
    <source>
        <strain evidence="14 15">CBS 9725</strain>
    </source>
</reference>
<evidence type="ECO:0000256" key="5">
    <source>
        <dbReference type="ARBA" id="ARBA00022692"/>
    </source>
</evidence>
<dbReference type="EMBL" id="CP119948">
    <property type="protein sequence ID" value="WFD00755.1"/>
    <property type="molecule type" value="Genomic_DNA"/>
</dbReference>
<feature type="coiled-coil region" evidence="10">
    <location>
        <begin position="383"/>
        <end position="424"/>
    </location>
</feature>
<feature type="compositionally biased region" description="Low complexity" evidence="11">
    <location>
        <begin position="157"/>
        <end position="169"/>
    </location>
</feature>
<dbReference type="GO" id="GO:0000139">
    <property type="term" value="C:Golgi membrane"/>
    <property type="evidence" value="ECO:0007669"/>
    <property type="project" value="UniProtKB-SubCell"/>
</dbReference>